<evidence type="ECO:0000256" key="7">
    <source>
        <dbReference type="ARBA" id="ARBA00022676"/>
    </source>
</evidence>
<dbReference type="NCBIfam" id="NF003956">
    <property type="entry name" value="PRK05454.1-3"/>
    <property type="match status" value="1"/>
</dbReference>
<reference evidence="14 15" key="1">
    <citation type="journal article" date="2014" name="World J. Microbiol. Biotechnol.">
        <title>Biodiversity and physiological characteristics of Antarctic and Arctic lichens-associated bacteria.</title>
        <authorList>
            <person name="Lee Y.M."/>
            <person name="Kim E.H."/>
            <person name="Lee H.K."/>
            <person name="Hong S.G."/>
        </authorList>
    </citation>
    <scope>NUCLEOTIDE SEQUENCE [LARGE SCALE GENOMIC DNA]</scope>
    <source>
        <strain evidence="14 15">PAMC 26569</strain>
    </source>
</reference>
<evidence type="ECO:0000256" key="12">
    <source>
        <dbReference type="HAMAP-Rule" id="MF_01072"/>
    </source>
</evidence>
<evidence type="ECO:0000313" key="14">
    <source>
        <dbReference type="EMBL" id="QKE91317.1"/>
    </source>
</evidence>
<gene>
    <name evidence="14" type="primary">mdoH</name>
    <name evidence="12" type="synonym">opgH</name>
    <name evidence="14" type="ORF">HN018_15820</name>
</gene>
<evidence type="ECO:0000256" key="4">
    <source>
        <dbReference type="ARBA" id="ARBA00020585"/>
    </source>
</evidence>
<dbReference type="Pfam" id="PF13632">
    <property type="entry name" value="Glyco_trans_2_3"/>
    <property type="match status" value="1"/>
</dbReference>
<keyword evidence="9 12" id="KW-0812">Transmembrane</keyword>
<dbReference type="GO" id="GO:0005886">
    <property type="term" value="C:plasma membrane"/>
    <property type="evidence" value="ECO:0007669"/>
    <property type="project" value="UniProtKB-SubCell"/>
</dbReference>
<dbReference type="CDD" id="cd04191">
    <property type="entry name" value="Glucan_BSP_MdoH"/>
    <property type="match status" value="1"/>
</dbReference>
<dbReference type="Gene3D" id="3.90.550.10">
    <property type="entry name" value="Spore Coat Polysaccharide Biosynthesis Protein SpsA, Chain A"/>
    <property type="match status" value="1"/>
</dbReference>
<keyword evidence="11 12" id="KW-0472">Membrane</keyword>
<evidence type="ECO:0000313" key="15">
    <source>
        <dbReference type="Proteomes" id="UP000500767"/>
    </source>
</evidence>
<evidence type="ECO:0000256" key="6">
    <source>
        <dbReference type="ARBA" id="ARBA00022519"/>
    </source>
</evidence>
<organism evidence="14 15">
    <name type="scientific">Lichenicola cladoniae</name>
    <dbReference type="NCBI Taxonomy" id="1484109"/>
    <lineage>
        <taxon>Bacteria</taxon>
        <taxon>Pseudomonadati</taxon>
        <taxon>Pseudomonadota</taxon>
        <taxon>Alphaproteobacteria</taxon>
        <taxon>Acetobacterales</taxon>
        <taxon>Acetobacteraceae</taxon>
        <taxon>Lichenicola</taxon>
    </lineage>
</organism>
<dbReference type="RefSeq" id="WP_171833159.1">
    <property type="nucleotide sequence ID" value="NZ_CP053708.1"/>
</dbReference>
<dbReference type="InterPro" id="IPR001173">
    <property type="entry name" value="Glyco_trans_2-like"/>
</dbReference>
<feature type="transmembrane region" description="Helical" evidence="12">
    <location>
        <begin position="464"/>
        <end position="486"/>
    </location>
</feature>
<feature type="transmembrane region" description="Helical" evidence="12">
    <location>
        <begin position="580"/>
        <end position="600"/>
    </location>
</feature>
<dbReference type="GO" id="GO:0016758">
    <property type="term" value="F:hexosyltransferase activity"/>
    <property type="evidence" value="ECO:0007669"/>
    <property type="project" value="UniProtKB-UniRule"/>
</dbReference>
<keyword evidence="8 12" id="KW-0808">Transferase</keyword>
<comment type="pathway">
    <text evidence="2 12">Glycan metabolism; osmoregulated periplasmic glucan (OPG) biosynthesis.</text>
</comment>
<evidence type="ECO:0000256" key="9">
    <source>
        <dbReference type="ARBA" id="ARBA00022692"/>
    </source>
</evidence>
<comment type="function">
    <text evidence="12">Involved in the biosynthesis of osmoregulated periplasmic glucans (OPGs).</text>
</comment>
<dbReference type="Proteomes" id="UP000500767">
    <property type="component" value="Chromosome"/>
</dbReference>
<dbReference type="KEGG" id="lck:HN018_15820"/>
<dbReference type="NCBIfam" id="NF003962">
    <property type="entry name" value="PRK05454.2-5"/>
    <property type="match status" value="1"/>
</dbReference>
<dbReference type="InterPro" id="IPR050321">
    <property type="entry name" value="Glycosyltr_2/OpgH_subfam"/>
</dbReference>
<evidence type="ECO:0000256" key="10">
    <source>
        <dbReference type="ARBA" id="ARBA00022989"/>
    </source>
</evidence>
<dbReference type="SUPFAM" id="SSF53448">
    <property type="entry name" value="Nucleotide-diphospho-sugar transferases"/>
    <property type="match status" value="1"/>
</dbReference>
<feature type="transmembrane region" description="Helical" evidence="12">
    <location>
        <begin position="556"/>
        <end position="573"/>
    </location>
</feature>
<keyword evidence="15" id="KW-1185">Reference proteome</keyword>
<comment type="similarity">
    <text evidence="3 12">Belongs to the glycosyltransferase 2 family. OpgH subfamily.</text>
</comment>
<feature type="transmembrane region" description="Helical" evidence="12">
    <location>
        <begin position="89"/>
        <end position="114"/>
    </location>
</feature>
<feature type="transmembrane region" description="Helical" evidence="12">
    <location>
        <begin position="409"/>
        <end position="434"/>
    </location>
</feature>
<dbReference type="HAMAP" id="MF_01072">
    <property type="entry name" value="MdoH_OpgH"/>
    <property type="match status" value="1"/>
</dbReference>
<keyword evidence="10 12" id="KW-1133">Transmembrane helix</keyword>
<feature type="transmembrane region" description="Helical" evidence="12">
    <location>
        <begin position="58"/>
        <end position="77"/>
    </location>
</feature>
<evidence type="ECO:0000256" key="5">
    <source>
        <dbReference type="ARBA" id="ARBA00022475"/>
    </source>
</evidence>
<dbReference type="InterPro" id="IPR023725">
    <property type="entry name" value="Glucans_biosynth_gluTrFase_H"/>
</dbReference>
<keyword evidence="7 12" id="KW-0328">Glycosyltransferase</keyword>
<evidence type="ECO:0000256" key="1">
    <source>
        <dbReference type="ARBA" id="ARBA00004429"/>
    </source>
</evidence>
<evidence type="ECO:0000259" key="13">
    <source>
        <dbReference type="Pfam" id="PF13632"/>
    </source>
</evidence>
<feature type="domain" description="Glycosyltransferase 2-like" evidence="13">
    <location>
        <begin position="238"/>
        <end position="431"/>
    </location>
</feature>
<evidence type="ECO:0000256" key="8">
    <source>
        <dbReference type="ARBA" id="ARBA00022679"/>
    </source>
</evidence>
<accession>A0A6M8HSZ7</accession>
<name>A0A6M8HSZ7_9PROT</name>
<keyword evidence="6" id="KW-0997">Cell inner membrane</keyword>
<dbReference type="PANTHER" id="PTHR43867:SF5">
    <property type="entry name" value="GLUCANS BIOSYNTHESIS GLUCOSYLTRANSFERASE H"/>
    <property type="match status" value="1"/>
</dbReference>
<dbReference type="GO" id="GO:0009250">
    <property type="term" value="P:glucan biosynthetic process"/>
    <property type="evidence" value="ECO:0007669"/>
    <property type="project" value="UniProtKB-UniRule"/>
</dbReference>
<evidence type="ECO:0000256" key="11">
    <source>
        <dbReference type="ARBA" id="ARBA00023136"/>
    </source>
</evidence>
<dbReference type="NCBIfam" id="NF003958">
    <property type="entry name" value="PRK05454.2-1"/>
    <property type="match status" value="1"/>
</dbReference>
<evidence type="ECO:0000256" key="3">
    <source>
        <dbReference type="ARBA" id="ARBA00009337"/>
    </source>
</evidence>
<keyword evidence="5 12" id="KW-1003">Cell membrane</keyword>
<feature type="transmembrane region" description="Helical" evidence="12">
    <location>
        <begin position="498"/>
        <end position="521"/>
    </location>
</feature>
<dbReference type="EC" id="2.4.1.-" evidence="12"/>
<protein>
    <recommendedName>
        <fullName evidence="4 12">Glucans biosynthesis glucosyltransferase H</fullName>
        <ecNumber evidence="12">2.4.1.-</ecNumber>
    </recommendedName>
</protein>
<dbReference type="AlphaFoldDB" id="A0A6M8HSZ7"/>
<proteinExistence type="inferred from homology"/>
<evidence type="ECO:0000256" key="2">
    <source>
        <dbReference type="ARBA" id="ARBA00005001"/>
    </source>
</evidence>
<dbReference type="EMBL" id="CP053708">
    <property type="protein sequence ID" value="QKE91317.1"/>
    <property type="molecule type" value="Genomic_DNA"/>
</dbReference>
<dbReference type="InterPro" id="IPR029044">
    <property type="entry name" value="Nucleotide-diphossugar_trans"/>
</dbReference>
<sequence length="720" mass="77200">MGLSLDTLISPFAALPPDAPLAMPVQSLSAMPRAGGTVAGGGLPASSTRPATLALRRLLVIGGAVLMTIGGGYEMYFVLNGNGPNTLGLIVLTLFVVLFAWIALAFTSALGGFVPLLRRGGLGLGIDRDGPVPSLSTRTALLLPTYNESPSRVMAGLEAIYESLAATGRLDHFDMFILSDTTDADVWLEEEAAFLALRERTGGHGRIFYRRRSKNTERKAGNVGEWVRRFGGAYPQMITLDADSVMDGTTIVRIAAAMEQHPGVGLIQTLPVIVNGSTLFARMQQFAGRVYGPLIAYGIAWWHGPESNYWGHNAIIRTRAFAEQAGLPVLTGRRPIGGHILSHDFVEAALMRRGGWAIHMVPGLAGSYEESPPSLTDIAIRDRRWCQGNLQHAGVLPARGLHWVSRLHLLMGIGSYVTSPLWLVFLLCGILISLQSRFVKPEYFGGTKTLYPNWPQVDPVLAKWVFIGTMGVLLAPKLLAYLALLLNPTDRRGAGGGIRALLSLLIETLLGGLIAPIAMLIQTSGVISILAGRDSGWNTQRRDDGQIPLAVIWSGYWRYMVFGLVLAAIAWAVSPALFAWMSPVLLGLALAVPLVSLTAGRNTGLALRRMGLLRIPEEAAPPAVLARAVQLQSLARDAAPGESLRRLLDEPALMAAHRAMLPPARVVGRDPFEPLLVLGLAKLGETTTLAGALALLTPQERAAVLGSETGLDRLQALHEA</sequence>
<dbReference type="PANTHER" id="PTHR43867">
    <property type="entry name" value="CELLULOSE SYNTHASE CATALYTIC SUBUNIT A [UDP-FORMING]"/>
    <property type="match status" value="1"/>
</dbReference>
<comment type="subcellular location">
    <subcellularLocation>
        <location evidence="1">Cell inner membrane</location>
        <topology evidence="1">Multi-pass membrane protein</topology>
    </subcellularLocation>
    <subcellularLocation>
        <location evidence="12">Cell membrane</location>
        <topology evidence="12">Multi-pass membrane protein</topology>
    </subcellularLocation>
</comment>
<dbReference type="UniPathway" id="UPA00637"/>